<name>A0ABQ5LT20_9RHOB</name>
<comment type="caution">
    <text evidence="4">The sequence shown here is derived from an EMBL/GenBank/DDBJ whole genome shotgun (WGS) entry which is preliminary data.</text>
</comment>
<feature type="domain" description="N-terminal" evidence="2">
    <location>
        <begin position="9"/>
        <end position="129"/>
    </location>
</feature>
<dbReference type="Proteomes" id="UP001144205">
    <property type="component" value="Unassembled WGS sequence"/>
</dbReference>
<sequence>MARSKPRFDAAASITNELIEIIDRGVLPWRKPWTVGGSSVPLRQNGEPYQGINNFLLTMRTMMAGYTSPYWMTLRQANELKAKVIKGSKSSVVVYYGTTERDQKAAGDEDKADTDDTKAIPFMKSYRVFNADQIEGLDARFHPEPPDTQEYPERAPIPHMQAFFEAIGATVSFSGREACYVPALDKIYLPPTEVFENPLNFYAVCRRHYAYYRCETRGCEAKSKSIPRAKMENAFAEIMEGLQPARGLFELAKAMLRDAWEMKLTVAHGEKDELQSQLKDVERQIESLLDRIVDATSASVVSAYEARIEKLERQKIVLAERIEKSLPPKGRLEDCIELALRFLSNPWNLYKNGDFTMRQTVLRLVFAEPLKYDQNGVYGTPELSFPFRYLEGFSGSKSEMVPQGRIELPTSPLPRVRSTTELLRRTVGG</sequence>
<dbReference type="InterPro" id="IPR041459">
    <property type="entry name" value="MPTase-PolyVal"/>
</dbReference>
<dbReference type="InterPro" id="IPR013610">
    <property type="entry name" value="ArdC_N"/>
</dbReference>
<dbReference type="EMBL" id="BROH01000005">
    <property type="protein sequence ID" value="GKY88118.1"/>
    <property type="molecule type" value="Genomic_DNA"/>
</dbReference>
<evidence type="ECO:0000259" key="2">
    <source>
        <dbReference type="Pfam" id="PF08401"/>
    </source>
</evidence>
<proteinExistence type="predicted"/>
<keyword evidence="5" id="KW-1185">Reference proteome</keyword>
<gene>
    <name evidence="4" type="ORF">STA1M1_19870</name>
</gene>
<feature type="domain" description="Polyvalent protein metallopeptidase" evidence="3">
    <location>
        <begin position="159"/>
        <end position="214"/>
    </location>
</feature>
<feature type="coiled-coil region" evidence="1">
    <location>
        <begin position="264"/>
        <end position="321"/>
    </location>
</feature>
<reference evidence="4" key="1">
    <citation type="journal article" date="2023" name="Int. J. Syst. Evol. Microbiol.">
        <title>Sinisalibacter aestuarii sp. nov., isolated from estuarine sediment of the Arakawa River.</title>
        <authorList>
            <person name="Arafat S.T."/>
            <person name="Hirano S."/>
            <person name="Sato A."/>
            <person name="Takeuchi K."/>
            <person name="Yasuda T."/>
            <person name="Terahara T."/>
            <person name="Hamada M."/>
            <person name="Kobayashi T."/>
        </authorList>
    </citation>
    <scope>NUCLEOTIDE SEQUENCE</scope>
    <source>
        <strain evidence="4">B-399</strain>
    </source>
</reference>
<evidence type="ECO:0000313" key="4">
    <source>
        <dbReference type="EMBL" id="GKY88118.1"/>
    </source>
</evidence>
<accession>A0ABQ5LT20</accession>
<dbReference type="Pfam" id="PF08401">
    <property type="entry name" value="ArdcN"/>
    <property type="match status" value="1"/>
</dbReference>
<protein>
    <recommendedName>
        <fullName evidence="6">DUF1738 domain-containing protein</fullName>
    </recommendedName>
</protein>
<dbReference type="Pfam" id="PF18818">
    <property type="entry name" value="MPTase-PolyVal"/>
    <property type="match status" value="1"/>
</dbReference>
<keyword evidence="1" id="KW-0175">Coiled coil</keyword>
<evidence type="ECO:0000259" key="3">
    <source>
        <dbReference type="Pfam" id="PF18818"/>
    </source>
</evidence>
<evidence type="ECO:0000313" key="5">
    <source>
        <dbReference type="Proteomes" id="UP001144205"/>
    </source>
</evidence>
<organism evidence="4 5">
    <name type="scientific">Sinisalibacter aestuarii</name>
    <dbReference type="NCBI Taxonomy" id="2949426"/>
    <lineage>
        <taxon>Bacteria</taxon>
        <taxon>Pseudomonadati</taxon>
        <taxon>Pseudomonadota</taxon>
        <taxon>Alphaproteobacteria</taxon>
        <taxon>Rhodobacterales</taxon>
        <taxon>Roseobacteraceae</taxon>
        <taxon>Sinisalibacter</taxon>
    </lineage>
</organism>
<evidence type="ECO:0000256" key="1">
    <source>
        <dbReference type="SAM" id="Coils"/>
    </source>
</evidence>
<evidence type="ECO:0008006" key="6">
    <source>
        <dbReference type="Google" id="ProtNLM"/>
    </source>
</evidence>